<keyword evidence="16" id="KW-1185">Reference proteome</keyword>
<evidence type="ECO:0000256" key="7">
    <source>
        <dbReference type="ARBA" id="ARBA00035898"/>
    </source>
</evidence>
<evidence type="ECO:0000256" key="12">
    <source>
        <dbReference type="ARBA" id="ARBA00041377"/>
    </source>
</evidence>
<evidence type="ECO:0000256" key="10">
    <source>
        <dbReference type="ARBA" id="ARBA00039095"/>
    </source>
</evidence>
<dbReference type="GO" id="GO:0005524">
    <property type="term" value="F:ATP binding"/>
    <property type="evidence" value="ECO:0007669"/>
    <property type="project" value="UniProtKB-KW"/>
</dbReference>
<keyword evidence="2" id="KW-0808">Transferase</keyword>
<dbReference type="OrthoDB" id="191465at2"/>
<dbReference type="InterPro" id="IPR050007">
    <property type="entry name" value="OtnK"/>
</dbReference>
<dbReference type="AlphaFoldDB" id="A0A2T0RII5"/>
<keyword evidence="4" id="KW-0418">Kinase</keyword>
<dbReference type="EMBL" id="PVTD01000011">
    <property type="protein sequence ID" value="PRY20932.1"/>
    <property type="molecule type" value="Genomic_DNA"/>
</dbReference>
<sequence>MKLGVIADDFTGASDIALALAEGGMATVQYGGLPDGPADKDVQAGVIALKCRTILPKTAVEQTCAAADWLLAQGAEQIIYKVCSTFDSTREGNIGPVAQALAEKLGETAVLVCPAFPENGRSVYQGHLFVADTLLSDSGMRNHPLTPMTDPDLRRWLAHQTSWPVAHLPAATVFQGAGAARAALATHARAMVIGDAIRDEDLRTLGAAAKGRRLLVGGSGIALGLPANWDIAPAPIPWDGEAGPGVVLSGSCSVATRGQVETYSAKAATWEITAEAAMAGNIDIDEVSEWVLAQDTAPLIYSSADPKKVSAAQKRFGREESAEAIETLFARLAARLAEKGIGRIVTAGGETSGAVTQALGADRLRIGPRIAAGVPALRVDGRPLVLALKSGNFGGPDFFAEALTLLKG</sequence>
<evidence type="ECO:0000256" key="1">
    <source>
        <dbReference type="ARBA" id="ARBA00005715"/>
    </source>
</evidence>
<dbReference type="InterPro" id="IPR042213">
    <property type="entry name" value="NBD_C_sf"/>
</dbReference>
<name>A0A2T0RII5_9RHOB</name>
<keyword evidence="5" id="KW-0067">ATP-binding</keyword>
<evidence type="ECO:0000256" key="2">
    <source>
        <dbReference type="ARBA" id="ARBA00022679"/>
    </source>
</evidence>
<evidence type="ECO:0000256" key="9">
    <source>
        <dbReference type="ARBA" id="ARBA00037335"/>
    </source>
</evidence>
<evidence type="ECO:0000256" key="5">
    <source>
        <dbReference type="ARBA" id="ARBA00022840"/>
    </source>
</evidence>
<evidence type="ECO:0000256" key="3">
    <source>
        <dbReference type="ARBA" id="ARBA00022741"/>
    </source>
</evidence>
<dbReference type="InterPro" id="IPR010737">
    <property type="entry name" value="4-carb_acid_sugar_kinase_N"/>
</dbReference>
<accession>A0A2T0RII5</accession>
<keyword evidence="3" id="KW-0547">Nucleotide-binding</keyword>
<comment type="caution">
    <text evidence="15">The sequence shown here is derived from an EMBL/GenBank/DDBJ whole genome shotgun (WGS) entry which is preliminary data.</text>
</comment>
<dbReference type="NCBIfam" id="NF043035">
    <property type="entry name" value="OxoTetrKin"/>
    <property type="match status" value="1"/>
</dbReference>
<dbReference type="Pfam" id="PF17042">
    <property type="entry name" value="NBD_C"/>
    <property type="match status" value="1"/>
</dbReference>
<evidence type="ECO:0000259" key="14">
    <source>
        <dbReference type="Pfam" id="PF17042"/>
    </source>
</evidence>
<dbReference type="InterPro" id="IPR037051">
    <property type="entry name" value="4-carb_acid_sugar_kinase_N_sf"/>
</dbReference>
<evidence type="ECO:0000259" key="13">
    <source>
        <dbReference type="Pfam" id="PF07005"/>
    </source>
</evidence>
<comment type="similarity">
    <text evidence="1">Belongs to the four-carbon acid sugar kinase family.</text>
</comment>
<dbReference type="GO" id="GO:0016301">
    <property type="term" value="F:kinase activity"/>
    <property type="evidence" value="ECO:0007669"/>
    <property type="project" value="UniProtKB-KW"/>
</dbReference>
<comment type="catalytic activity">
    <reaction evidence="7">
        <text>3-dehydro-L-erythronate + ATP = 3-dehydro-4-O-phospho-L-erythronate + ADP + H(+)</text>
        <dbReference type="Rhea" id="RHEA:52552"/>
        <dbReference type="ChEBI" id="CHEBI:15378"/>
        <dbReference type="ChEBI" id="CHEBI:30616"/>
        <dbReference type="ChEBI" id="CHEBI:136592"/>
        <dbReference type="ChEBI" id="CHEBI:136670"/>
        <dbReference type="ChEBI" id="CHEBI:456216"/>
        <dbReference type="EC" id="2.7.1.217"/>
    </reaction>
</comment>
<dbReference type="Pfam" id="PF07005">
    <property type="entry name" value="SBD_N"/>
    <property type="match status" value="1"/>
</dbReference>
<evidence type="ECO:0000313" key="15">
    <source>
        <dbReference type="EMBL" id="PRY20932.1"/>
    </source>
</evidence>
<protein>
    <recommendedName>
        <fullName evidence="11">3-oxo-tetronate kinase</fullName>
        <ecNumber evidence="10">2.7.1.217</ecNumber>
    </recommendedName>
    <alternativeName>
        <fullName evidence="12">3-dehydrotetronate 4-kinase</fullName>
    </alternativeName>
</protein>
<evidence type="ECO:0000256" key="4">
    <source>
        <dbReference type="ARBA" id="ARBA00022777"/>
    </source>
</evidence>
<evidence type="ECO:0000256" key="6">
    <source>
        <dbReference type="ARBA" id="ARBA00023277"/>
    </source>
</evidence>
<dbReference type="InterPro" id="IPR031475">
    <property type="entry name" value="NBD_C"/>
</dbReference>
<organism evidence="15 16">
    <name type="scientific">Aliiruegeria haliotis</name>
    <dbReference type="NCBI Taxonomy" id="1280846"/>
    <lineage>
        <taxon>Bacteria</taxon>
        <taxon>Pseudomonadati</taxon>
        <taxon>Pseudomonadota</taxon>
        <taxon>Alphaproteobacteria</taxon>
        <taxon>Rhodobacterales</taxon>
        <taxon>Roseobacteraceae</taxon>
        <taxon>Aliiruegeria</taxon>
    </lineage>
</organism>
<evidence type="ECO:0000256" key="8">
    <source>
        <dbReference type="ARBA" id="ARBA00036346"/>
    </source>
</evidence>
<dbReference type="SUPFAM" id="SSF142764">
    <property type="entry name" value="YgbK-like"/>
    <property type="match status" value="1"/>
</dbReference>
<dbReference type="Gene3D" id="3.40.50.10840">
    <property type="entry name" value="Putative sugar-binding, N-terminal domain"/>
    <property type="match status" value="1"/>
</dbReference>
<feature type="domain" description="Four-carbon acid sugar kinase N-terminal" evidence="13">
    <location>
        <begin position="3"/>
        <end position="224"/>
    </location>
</feature>
<evidence type="ECO:0000256" key="11">
    <source>
        <dbReference type="ARBA" id="ARBA00039461"/>
    </source>
</evidence>
<comment type="catalytic activity">
    <reaction evidence="8">
        <text>3-dehydro-D-erythronate + ATP = 3-dehydro-4-O-phospho-D-erythronate + ADP + H(+)</text>
        <dbReference type="Rhea" id="RHEA:52556"/>
        <dbReference type="ChEBI" id="CHEBI:15378"/>
        <dbReference type="ChEBI" id="CHEBI:30616"/>
        <dbReference type="ChEBI" id="CHEBI:57958"/>
        <dbReference type="ChEBI" id="CHEBI:136593"/>
        <dbReference type="ChEBI" id="CHEBI:456216"/>
        <dbReference type="EC" id="2.7.1.217"/>
    </reaction>
</comment>
<comment type="function">
    <text evidence="9">Catalyzes the ATP-dependent phosphorylation of 3-oxo-tetronate to 3-oxo-tetronate 4-phosphate.</text>
</comment>
<gene>
    <name evidence="15" type="ORF">CLV78_11186</name>
</gene>
<dbReference type="Proteomes" id="UP000239480">
    <property type="component" value="Unassembled WGS sequence"/>
</dbReference>
<proteinExistence type="inferred from homology"/>
<evidence type="ECO:0000313" key="16">
    <source>
        <dbReference type="Proteomes" id="UP000239480"/>
    </source>
</evidence>
<feature type="domain" description="Four-carbon acid sugar kinase nucleotide binding" evidence="14">
    <location>
        <begin position="246"/>
        <end position="399"/>
    </location>
</feature>
<keyword evidence="6" id="KW-0119">Carbohydrate metabolism</keyword>
<dbReference type="Gene3D" id="3.40.980.20">
    <property type="entry name" value="Four-carbon acid sugar kinase, nucleotide binding domain"/>
    <property type="match status" value="1"/>
</dbReference>
<dbReference type="EC" id="2.7.1.217" evidence="10"/>
<reference evidence="15 16" key="1">
    <citation type="submission" date="2018-03" db="EMBL/GenBank/DDBJ databases">
        <title>Genomic Encyclopedia of Archaeal and Bacterial Type Strains, Phase II (KMG-II): from individual species to whole genera.</title>
        <authorList>
            <person name="Goeker M."/>
        </authorList>
    </citation>
    <scope>NUCLEOTIDE SEQUENCE [LARGE SCALE GENOMIC DNA]</scope>
    <source>
        <strain evidence="15 16">DSM 29328</strain>
    </source>
</reference>
<dbReference type="RefSeq" id="WP_106207318.1">
    <property type="nucleotide sequence ID" value="NZ_PVTD01000011.1"/>
</dbReference>